<dbReference type="RefSeq" id="XP_022102260.1">
    <property type="nucleotide sequence ID" value="XM_022246568.1"/>
</dbReference>
<dbReference type="AlphaFoldDB" id="A0A8B7ZBT8"/>
<dbReference type="PROSITE" id="PS50004">
    <property type="entry name" value="C2"/>
    <property type="match status" value="2"/>
</dbReference>
<dbReference type="SUPFAM" id="SSF49562">
    <property type="entry name" value="C2 domain (Calcium/lipid-binding domain, CaLB)"/>
    <property type="match status" value="2"/>
</dbReference>
<feature type="domain" description="C2" evidence="10">
    <location>
        <begin position="323"/>
        <end position="456"/>
    </location>
</feature>
<dbReference type="OMA" id="IWKDIHC"/>
<sequence length="485" mass="54410">MEPYGSTMTVEQAKRAIRDHVSRSNARHGGGSTGIPLETIAIPVSLTTLILVIAFVAVVCARRFKNRVAQTETYTIQRKVCYEADSDSENESGMSYGKDGAGSPGAPSSPNASPLKVLPRQATVPLLPQRVRQEAFKRQRQLSLQLNLANIEFSVKNVHRKEQPKLGTLRPELYRDSSQDRGGKDSDKCGKLYFSLQYDHPTESLHVHVDRATGLPAKDFSGTSDPYVKIHLYPADRKKKYQTKVHRKNCDPYFDEKFTFTVPFNDLPEKTLKFTVYDFDRFSRHDLIGEVTITNLLGHDRDLVKGERFEEDVIKCSAQEKADLGDVMFSLCYLPTACRLTLNVIKARNLKAMDITGASDPYVKVSMVCHGKRVKKKKTTVKKNTLNPVYNEAMVFDVMPESMDSILFVVAVVDYDWVGHSELIGVCEVGPQCFGQGKDHWEEMLAAPRKQIAHWYQLQESSPSLSTASVTSSMKGCMTPQQSVE</sequence>
<feature type="domain" description="C2" evidence="10">
    <location>
        <begin position="188"/>
        <end position="313"/>
    </location>
</feature>
<proteinExistence type="predicted"/>
<dbReference type="GeneID" id="110985494"/>
<evidence type="ECO:0000256" key="9">
    <source>
        <dbReference type="SAM" id="Phobius"/>
    </source>
</evidence>
<evidence type="ECO:0000313" key="14">
    <source>
        <dbReference type="RefSeq" id="XP_022102260.1"/>
    </source>
</evidence>
<dbReference type="GO" id="GO:0017156">
    <property type="term" value="P:calcium-ion regulated exocytosis"/>
    <property type="evidence" value="ECO:0007669"/>
    <property type="project" value="TreeGrafter"/>
</dbReference>
<organism evidence="11 17">
    <name type="scientific">Acanthaster planci</name>
    <name type="common">Crown-of-thorns starfish</name>
    <dbReference type="NCBI Taxonomy" id="133434"/>
    <lineage>
        <taxon>Eukaryota</taxon>
        <taxon>Metazoa</taxon>
        <taxon>Echinodermata</taxon>
        <taxon>Eleutherozoa</taxon>
        <taxon>Asterozoa</taxon>
        <taxon>Asteroidea</taxon>
        <taxon>Valvatacea</taxon>
        <taxon>Valvatida</taxon>
        <taxon>Acanthasteridae</taxon>
        <taxon>Acanthaster</taxon>
    </lineage>
</organism>
<evidence type="ECO:0000313" key="16">
    <source>
        <dbReference type="RefSeq" id="XP_022102281.1"/>
    </source>
</evidence>
<dbReference type="RefSeq" id="XP_022102290.1">
    <property type="nucleotide sequence ID" value="XM_022246598.1"/>
</dbReference>
<feature type="compositionally biased region" description="Basic and acidic residues" evidence="8">
    <location>
        <begin position="12"/>
        <end position="22"/>
    </location>
</feature>
<evidence type="ECO:0000313" key="13">
    <source>
        <dbReference type="RefSeq" id="XP_022102253.1"/>
    </source>
</evidence>
<keyword evidence="3" id="KW-0677">Repeat</keyword>
<evidence type="ECO:0000313" key="11">
    <source>
        <dbReference type="Proteomes" id="UP000694845"/>
    </source>
</evidence>
<dbReference type="PANTHER" id="PTHR10024:SF374">
    <property type="entry name" value="C2 DOMAIN-CONTAINING PROTEIN"/>
    <property type="match status" value="1"/>
</dbReference>
<dbReference type="InterPro" id="IPR000008">
    <property type="entry name" value="C2_dom"/>
</dbReference>
<dbReference type="FunFam" id="2.60.40.150:FF:000011">
    <property type="entry name" value="Synaptotagmin 6"/>
    <property type="match status" value="1"/>
</dbReference>
<dbReference type="FunFam" id="2.60.40.150:FF:000005">
    <property type="entry name" value="Synaptotagmin 6"/>
    <property type="match status" value="1"/>
</dbReference>
<keyword evidence="11" id="KW-1185">Reference proteome</keyword>
<protein>
    <submittedName>
        <fullName evidence="12 13">Synaptotagmin-10-like</fullName>
    </submittedName>
</protein>
<dbReference type="GO" id="GO:0005544">
    <property type="term" value="F:calcium-dependent phospholipid binding"/>
    <property type="evidence" value="ECO:0007669"/>
    <property type="project" value="TreeGrafter"/>
</dbReference>
<name>A0A8B7ZBT8_ACAPL</name>
<comment type="subcellular location">
    <subcellularLocation>
        <location evidence="7">Endomembrane system</location>
        <topology evidence="7">Single-pass membrane protein</topology>
    </subcellularLocation>
</comment>
<gene>
    <name evidence="12 13 14 15 16 17" type="primary">LOC110985494</name>
</gene>
<feature type="compositionally biased region" description="Polar residues" evidence="8">
    <location>
        <begin position="1"/>
        <end position="10"/>
    </location>
</feature>
<dbReference type="GO" id="GO:0005886">
    <property type="term" value="C:plasma membrane"/>
    <property type="evidence" value="ECO:0007669"/>
    <property type="project" value="TreeGrafter"/>
</dbReference>
<evidence type="ECO:0000256" key="1">
    <source>
        <dbReference type="ARBA" id="ARBA00022692"/>
    </source>
</evidence>
<dbReference type="GO" id="GO:0000149">
    <property type="term" value="F:SNARE binding"/>
    <property type="evidence" value="ECO:0007669"/>
    <property type="project" value="TreeGrafter"/>
</dbReference>
<evidence type="ECO:0000256" key="8">
    <source>
        <dbReference type="SAM" id="MobiDB-lite"/>
    </source>
</evidence>
<evidence type="ECO:0000313" key="17">
    <source>
        <dbReference type="RefSeq" id="XP_022102290.1"/>
    </source>
</evidence>
<dbReference type="PRINTS" id="PR00399">
    <property type="entry name" value="SYNAPTOTAGMN"/>
</dbReference>
<dbReference type="RefSeq" id="XP_022102281.1">
    <property type="nucleotide sequence ID" value="XM_022246589.1"/>
</dbReference>
<evidence type="ECO:0000256" key="4">
    <source>
        <dbReference type="ARBA" id="ARBA00022837"/>
    </source>
</evidence>
<evidence type="ECO:0000256" key="6">
    <source>
        <dbReference type="ARBA" id="ARBA00023136"/>
    </source>
</evidence>
<reference evidence="12 13" key="1">
    <citation type="submission" date="2025-04" db="UniProtKB">
        <authorList>
            <consortium name="RefSeq"/>
        </authorList>
    </citation>
    <scope>IDENTIFICATION</scope>
</reference>
<dbReference type="GO" id="GO:0030276">
    <property type="term" value="F:clathrin binding"/>
    <property type="evidence" value="ECO:0007669"/>
    <property type="project" value="TreeGrafter"/>
</dbReference>
<keyword evidence="6 9" id="KW-0472">Membrane</keyword>
<dbReference type="InterPro" id="IPR001565">
    <property type="entry name" value="Synaptotagmin"/>
</dbReference>
<dbReference type="SMART" id="SM00239">
    <property type="entry name" value="C2"/>
    <property type="match status" value="2"/>
</dbReference>
<dbReference type="RefSeq" id="XP_022102270.1">
    <property type="nucleotide sequence ID" value="XM_022246578.1"/>
</dbReference>
<feature type="compositionally biased region" description="Low complexity" evidence="8">
    <location>
        <begin position="104"/>
        <end position="114"/>
    </location>
</feature>
<evidence type="ECO:0000256" key="7">
    <source>
        <dbReference type="ARBA" id="ARBA00037847"/>
    </source>
</evidence>
<dbReference type="GO" id="GO:0005509">
    <property type="term" value="F:calcium ion binding"/>
    <property type="evidence" value="ECO:0007669"/>
    <property type="project" value="TreeGrafter"/>
</dbReference>
<evidence type="ECO:0000259" key="10">
    <source>
        <dbReference type="PROSITE" id="PS50004"/>
    </source>
</evidence>
<dbReference type="OrthoDB" id="67700at2759"/>
<feature type="region of interest" description="Disordered" evidence="8">
    <location>
        <begin position="1"/>
        <end position="34"/>
    </location>
</feature>
<dbReference type="PANTHER" id="PTHR10024">
    <property type="entry name" value="SYNAPTOTAGMIN"/>
    <property type="match status" value="1"/>
</dbReference>
<feature type="transmembrane region" description="Helical" evidence="9">
    <location>
        <begin position="40"/>
        <end position="61"/>
    </location>
</feature>
<evidence type="ECO:0000256" key="2">
    <source>
        <dbReference type="ARBA" id="ARBA00022723"/>
    </source>
</evidence>
<dbReference type="RefSeq" id="XP_022102244.1">
    <property type="nucleotide sequence ID" value="XM_022246552.1"/>
</dbReference>
<dbReference type="InterPro" id="IPR035892">
    <property type="entry name" value="C2_domain_sf"/>
</dbReference>
<keyword evidence="1 9" id="KW-0812">Transmembrane</keyword>
<evidence type="ECO:0000256" key="3">
    <source>
        <dbReference type="ARBA" id="ARBA00022737"/>
    </source>
</evidence>
<evidence type="ECO:0000313" key="12">
    <source>
        <dbReference type="RefSeq" id="XP_022102244.1"/>
    </source>
</evidence>
<dbReference type="Gene3D" id="2.60.40.150">
    <property type="entry name" value="C2 domain"/>
    <property type="match status" value="2"/>
</dbReference>
<keyword evidence="5 9" id="KW-1133">Transmembrane helix</keyword>
<keyword evidence="2" id="KW-0479">Metal-binding</keyword>
<dbReference type="CDD" id="cd08403">
    <property type="entry name" value="C2B_Synaptotagmin-3-5-6-9-10"/>
    <property type="match status" value="1"/>
</dbReference>
<dbReference type="GO" id="GO:0001786">
    <property type="term" value="F:phosphatidylserine binding"/>
    <property type="evidence" value="ECO:0007669"/>
    <property type="project" value="TreeGrafter"/>
</dbReference>
<accession>A0A8B7ZBT8</accession>
<evidence type="ECO:0000256" key="5">
    <source>
        <dbReference type="ARBA" id="ARBA00022989"/>
    </source>
</evidence>
<evidence type="ECO:0000313" key="15">
    <source>
        <dbReference type="RefSeq" id="XP_022102270.1"/>
    </source>
</evidence>
<feature type="region of interest" description="Disordered" evidence="8">
    <location>
        <begin position="87"/>
        <end position="116"/>
    </location>
</feature>
<dbReference type="Proteomes" id="UP000694845">
    <property type="component" value="Unplaced"/>
</dbReference>
<dbReference type="RefSeq" id="XP_022102253.1">
    <property type="nucleotide sequence ID" value="XM_022246561.1"/>
</dbReference>
<dbReference type="PRINTS" id="PR00360">
    <property type="entry name" value="C2DOMAIN"/>
</dbReference>
<dbReference type="GO" id="GO:0070382">
    <property type="term" value="C:exocytic vesicle"/>
    <property type="evidence" value="ECO:0007669"/>
    <property type="project" value="TreeGrafter"/>
</dbReference>
<keyword evidence="4" id="KW-0106">Calcium</keyword>
<dbReference type="KEGG" id="aplc:110985494"/>
<dbReference type="Pfam" id="PF00168">
    <property type="entry name" value="C2"/>
    <property type="match status" value="2"/>
</dbReference>